<dbReference type="Proteomes" id="UP000504638">
    <property type="component" value="Unplaced"/>
</dbReference>
<evidence type="ECO:0000313" key="3">
    <source>
        <dbReference type="RefSeq" id="XP_033530488.1"/>
    </source>
</evidence>
<accession>A0A6G1FSU2</accession>
<proteinExistence type="predicted"/>
<dbReference type="RefSeq" id="XP_033530488.1">
    <property type="nucleotide sequence ID" value="XM_033680268.1"/>
</dbReference>
<gene>
    <name evidence="1 3" type="ORF">P152DRAFT_462085</name>
</gene>
<name>A0A6G1FSU2_9PEZI</name>
<reference evidence="3" key="3">
    <citation type="submission" date="2025-04" db="UniProtKB">
        <authorList>
            <consortium name="RefSeq"/>
        </authorList>
    </citation>
    <scope>IDENTIFICATION</scope>
    <source>
        <strain evidence="3">CBS 781.70</strain>
    </source>
</reference>
<organism evidence="1">
    <name type="scientific">Eremomyces bilateralis CBS 781.70</name>
    <dbReference type="NCBI Taxonomy" id="1392243"/>
    <lineage>
        <taxon>Eukaryota</taxon>
        <taxon>Fungi</taxon>
        <taxon>Dikarya</taxon>
        <taxon>Ascomycota</taxon>
        <taxon>Pezizomycotina</taxon>
        <taxon>Dothideomycetes</taxon>
        <taxon>Dothideomycetes incertae sedis</taxon>
        <taxon>Eremomycetales</taxon>
        <taxon>Eremomycetaceae</taxon>
        <taxon>Eremomyces</taxon>
    </lineage>
</organism>
<dbReference type="AlphaFoldDB" id="A0A6G1FSU2"/>
<sequence length="184" mass="19498">MLSLLPHAEYAEDQKHAKSILTFHVLRSGFTAGAFISLATSAASTLYWRPSPSTTQSLLSTFGRRSLVHAARGSVAGLVLSAVMLGGRMRGREPIEWQDRAWRVQESVGQSEADKWIIGGEIVGIAAAVALARTGRLPALQGKMSTTILGGAGLGAAGGTTDYMVWRYGIRGEKRTVAAAEAKS</sequence>
<evidence type="ECO:0000313" key="1">
    <source>
        <dbReference type="EMBL" id="KAF1808857.1"/>
    </source>
</evidence>
<reference evidence="3" key="2">
    <citation type="submission" date="2020-04" db="EMBL/GenBank/DDBJ databases">
        <authorList>
            <consortium name="NCBI Genome Project"/>
        </authorList>
    </citation>
    <scope>NUCLEOTIDE SEQUENCE</scope>
    <source>
        <strain evidence="3">CBS 781.70</strain>
    </source>
</reference>
<dbReference type="GeneID" id="54420838"/>
<dbReference type="OrthoDB" id="544298at2759"/>
<protein>
    <submittedName>
        <fullName evidence="1 3">Uncharacterized protein</fullName>
    </submittedName>
</protein>
<dbReference type="EMBL" id="ML975178">
    <property type="protein sequence ID" value="KAF1808857.1"/>
    <property type="molecule type" value="Genomic_DNA"/>
</dbReference>
<evidence type="ECO:0000313" key="2">
    <source>
        <dbReference type="Proteomes" id="UP000504638"/>
    </source>
</evidence>
<reference evidence="1 3" key="1">
    <citation type="submission" date="2020-01" db="EMBL/GenBank/DDBJ databases">
        <authorList>
            <consortium name="DOE Joint Genome Institute"/>
            <person name="Haridas S."/>
            <person name="Albert R."/>
            <person name="Binder M."/>
            <person name="Bloem J."/>
            <person name="Labutti K."/>
            <person name="Salamov A."/>
            <person name="Andreopoulos B."/>
            <person name="Baker S.E."/>
            <person name="Barry K."/>
            <person name="Bills G."/>
            <person name="Bluhm B.H."/>
            <person name="Cannon C."/>
            <person name="Castanera R."/>
            <person name="Culley D.E."/>
            <person name="Daum C."/>
            <person name="Ezra D."/>
            <person name="Gonzalez J.B."/>
            <person name="Henrissat B."/>
            <person name="Kuo A."/>
            <person name="Liang C."/>
            <person name="Lipzen A."/>
            <person name="Lutzoni F."/>
            <person name="Magnuson J."/>
            <person name="Mondo S."/>
            <person name="Nolan M."/>
            <person name="Ohm R."/>
            <person name="Pangilinan J."/>
            <person name="Park H.-J."/>
            <person name="Ramirez L."/>
            <person name="Alfaro M."/>
            <person name="Sun H."/>
            <person name="Tritt A."/>
            <person name="Yoshinaga Y."/>
            <person name="Zwiers L.-H."/>
            <person name="Turgeon B.G."/>
            <person name="Goodwin S.B."/>
            <person name="Spatafora J.W."/>
            <person name="Crous P.W."/>
            <person name="Grigoriev I.V."/>
        </authorList>
    </citation>
    <scope>NUCLEOTIDE SEQUENCE</scope>
    <source>
        <strain evidence="1 3">CBS 781.70</strain>
    </source>
</reference>
<keyword evidence="2" id="KW-1185">Reference proteome</keyword>